<gene>
    <name evidence="2" type="ORF">VIBNISOn1_1430100</name>
</gene>
<feature type="chain" id="PRO_5043506260" description="Lipoprotein" evidence="1">
    <location>
        <begin position="25"/>
        <end position="120"/>
    </location>
</feature>
<evidence type="ECO:0000256" key="1">
    <source>
        <dbReference type="SAM" id="SignalP"/>
    </source>
</evidence>
<proteinExistence type="predicted"/>
<organism evidence="2 3">
    <name type="scientific">Vibrio nigripulchritudo SOn1</name>
    <dbReference type="NCBI Taxonomy" id="1238450"/>
    <lineage>
        <taxon>Bacteria</taxon>
        <taxon>Pseudomonadati</taxon>
        <taxon>Pseudomonadota</taxon>
        <taxon>Gammaproteobacteria</taxon>
        <taxon>Vibrionales</taxon>
        <taxon>Vibrionaceae</taxon>
        <taxon>Vibrio</taxon>
    </lineage>
</organism>
<evidence type="ECO:0000313" key="3">
    <source>
        <dbReference type="Proteomes" id="UP000018211"/>
    </source>
</evidence>
<dbReference type="Proteomes" id="UP000018211">
    <property type="component" value="Unassembled WGS sequence"/>
</dbReference>
<name>A0AAV2VKZ8_9VIBR</name>
<evidence type="ECO:0000313" key="2">
    <source>
        <dbReference type="EMBL" id="CCO45327.1"/>
    </source>
</evidence>
<feature type="signal peptide" evidence="1">
    <location>
        <begin position="1"/>
        <end position="24"/>
    </location>
</feature>
<reference evidence="2 3" key="1">
    <citation type="journal article" date="2013" name="ISME J.">
        <title>Comparative genomics of pathogenic lineages of Vibrio nigripulchritudo identifies virulence-associated traits.</title>
        <authorList>
            <person name="Goudenege D."/>
            <person name="Labreuche Y."/>
            <person name="Krin E."/>
            <person name="Ansquer D."/>
            <person name="Mangenot S."/>
            <person name="Calteau A."/>
            <person name="Medigue C."/>
            <person name="Mazel D."/>
            <person name="Polz M.F."/>
            <person name="Le Roux F."/>
        </authorList>
    </citation>
    <scope>NUCLEOTIDE SEQUENCE [LARGE SCALE GENOMIC DNA]</scope>
    <source>
        <strain evidence="2 3">SOn1</strain>
    </source>
</reference>
<comment type="caution">
    <text evidence="2">The sequence shown here is derived from an EMBL/GenBank/DDBJ whole genome shotgun (WGS) entry which is preliminary data.</text>
</comment>
<dbReference type="AlphaFoldDB" id="A0AAV2VKZ8"/>
<sequence length="120" mass="13500">MKILKLICMAVLVGTILGCSSTTVDINTTKIEGEVEPLLSYKKWDHLLIFVAKSTGCTKSDSFELQIDKVEANKVSVSIIRTRPDYCRRSPMFEEFQLTLPQELNEVELVVNNPLAKPLN</sequence>
<accession>A0AAV2VKZ8</accession>
<dbReference type="RefSeq" id="WP_022610854.1">
    <property type="nucleotide sequence ID" value="NZ_LK391965.1"/>
</dbReference>
<protein>
    <recommendedName>
        <fullName evidence="4">Lipoprotein</fullName>
    </recommendedName>
</protein>
<dbReference type="EMBL" id="CAOF01000050">
    <property type="protein sequence ID" value="CCO45327.1"/>
    <property type="molecule type" value="Genomic_DNA"/>
</dbReference>
<dbReference type="PROSITE" id="PS51257">
    <property type="entry name" value="PROKAR_LIPOPROTEIN"/>
    <property type="match status" value="1"/>
</dbReference>
<keyword evidence="1" id="KW-0732">Signal</keyword>
<evidence type="ECO:0008006" key="4">
    <source>
        <dbReference type="Google" id="ProtNLM"/>
    </source>
</evidence>